<dbReference type="EMBL" id="FLQV01002074">
    <property type="protein sequence ID" value="SBT00706.1"/>
    <property type="molecule type" value="Genomic_DNA"/>
</dbReference>
<evidence type="ECO:0000313" key="2">
    <source>
        <dbReference type="EMBL" id="SBS85672.1"/>
    </source>
</evidence>
<dbReference type="AlphaFoldDB" id="A0A1A8VYJ4"/>
<evidence type="ECO:0000256" key="1">
    <source>
        <dbReference type="SAM" id="MobiDB-lite"/>
    </source>
</evidence>
<feature type="compositionally biased region" description="Polar residues" evidence="1">
    <location>
        <begin position="48"/>
        <end position="68"/>
    </location>
</feature>
<dbReference type="Proteomes" id="UP000078546">
    <property type="component" value="Unassembled WGS sequence"/>
</dbReference>
<evidence type="ECO:0000313" key="5">
    <source>
        <dbReference type="Proteomes" id="UP000078560"/>
    </source>
</evidence>
<reference evidence="4 5" key="1">
    <citation type="submission" date="2016-05" db="EMBL/GenBank/DDBJ databases">
        <authorList>
            <person name="Naeem Raeece"/>
        </authorList>
    </citation>
    <scope>NUCLEOTIDE SEQUENCE [LARGE SCALE GENOMIC DNA]</scope>
</reference>
<protein>
    <submittedName>
        <fullName evidence="2">Uncharacterized protein</fullName>
    </submittedName>
</protein>
<name>A0A1A8VYJ4_PLAOA</name>
<reference evidence="2" key="2">
    <citation type="submission" date="2016-05" db="EMBL/GenBank/DDBJ databases">
        <authorList>
            <person name="Lavstsen T."/>
            <person name="Jespersen J.S."/>
        </authorList>
    </citation>
    <scope>NUCLEOTIDE SEQUENCE [LARGE SCALE GENOMIC DNA]</scope>
</reference>
<dbReference type="EMBL" id="FLQU01000441">
    <property type="protein sequence ID" value="SBS85672.1"/>
    <property type="molecule type" value="Genomic_DNA"/>
</dbReference>
<evidence type="ECO:0000313" key="3">
    <source>
        <dbReference type="EMBL" id="SBT00706.1"/>
    </source>
</evidence>
<evidence type="ECO:0000313" key="4">
    <source>
        <dbReference type="Proteomes" id="UP000078546"/>
    </source>
</evidence>
<proteinExistence type="predicted"/>
<feature type="compositionally biased region" description="Polar residues" evidence="1">
    <location>
        <begin position="28"/>
        <end position="39"/>
    </location>
</feature>
<gene>
    <name evidence="3" type="ORF">POVCU1_061840</name>
    <name evidence="2" type="ORF">POVCU2_0032740</name>
</gene>
<feature type="compositionally biased region" description="Polar residues" evidence="1">
    <location>
        <begin position="1"/>
        <end position="21"/>
    </location>
</feature>
<dbReference type="Proteomes" id="UP000078560">
    <property type="component" value="Unassembled WGS sequence"/>
</dbReference>
<organism evidence="2 5">
    <name type="scientific">Plasmodium ovale curtisi</name>
    <dbReference type="NCBI Taxonomy" id="864141"/>
    <lineage>
        <taxon>Eukaryota</taxon>
        <taxon>Sar</taxon>
        <taxon>Alveolata</taxon>
        <taxon>Apicomplexa</taxon>
        <taxon>Aconoidasida</taxon>
        <taxon>Haemosporida</taxon>
        <taxon>Plasmodiidae</taxon>
        <taxon>Plasmodium</taxon>
        <taxon>Plasmodium (Plasmodium)</taxon>
    </lineage>
</organism>
<feature type="region of interest" description="Disordered" evidence="1">
    <location>
        <begin position="1"/>
        <end position="68"/>
    </location>
</feature>
<sequence length="115" mass="12664">MSSQESKSQGQATAEGETSTVIAHPNEGNVSHHQTSASHRNGEDHSTETTTLYTENGSNTDANSEQRDATQSYADVFSLDYVLGGITLKIHIIIILENILVRKKETINDNEYKKN</sequence>
<accession>A0A1A8VYJ4</accession>